<comment type="similarity">
    <text evidence="2">Belongs to the MCU (TC 1.A.77) family.</text>
</comment>
<feature type="region of interest" description="Disordered" evidence="10">
    <location>
        <begin position="27"/>
        <end position="50"/>
    </location>
</feature>
<dbReference type="GO" id="GO:0015292">
    <property type="term" value="F:uniporter activity"/>
    <property type="evidence" value="ECO:0007669"/>
    <property type="project" value="TreeGrafter"/>
</dbReference>
<keyword evidence="5 11" id="KW-0812">Transmembrane</keyword>
<organism evidence="13 14">
    <name type="scientific">Trapa natans</name>
    <name type="common">Water chestnut</name>
    <dbReference type="NCBI Taxonomy" id="22666"/>
    <lineage>
        <taxon>Eukaryota</taxon>
        <taxon>Viridiplantae</taxon>
        <taxon>Streptophyta</taxon>
        <taxon>Embryophyta</taxon>
        <taxon>Tracheophyta</taxon>
        <taxon>Spermatophyta</taxon>
        <taxon>Magnoliopsida</taxon>
        <taxon>eudicotyledons</taxon>
        <taxon>Gunneridae</taxon>
        <taxon>Pentapetalae</taxon>
        <taxon>rosids</taxon>
        <taxon>malvids</taxon>
        <taxon>Myrtales</taxon>
        <taxon>Lythraceae</taxon>
        <taxon>Trapa</taxon>
    </lineage>
</organism>
<evidence type="ECO:0000256" key="6">
    <source>
        <dbReference type="ARBA" id="ARBA00022837"/>
    </source>
</evidence>
<protein>
    <recommendedName>
        <fullName evidence="12">Calcium uniporter protein C-terminal domain-containing protein</fullName>
    </recommendedName>
</protein>
<feature type="region of interest" description="Disordered" evidence="10">
    <location>
        <begin position="89"/>
        <end position="109"/>
    </location>
</feature>
<feature type="transmembrane region" description="Helical" evidence="11">
    <location>
        <begin position="229"/>
        <end position="249"/>
    </location>
</feature>
<dbReference type="InterPro" id="IPR006769">
    <property type="entry name" value="MCU_C"/>
</dbReference>
<comment type="subcellular location">
    <subcellularLocation>
        <location evidence="1">Membrane</location>
        <topology evidence="1">Multi-pass membrane protein</topology>
    </subcellularLocation>
</comment>
<comment type="caution">
    <text evidence="13">The sequence shown here is derived from an EMBL/GenBank/DDBJ whole genome shotgun (WGS) entry which is preliminary data.</text>
</comment>
<dbReference type="GO" id="GO:0036444">
    <property type="term" value="P:calcium import into the mitochondrion"/>
    <property type="evidence" value="ECO:0007669"/>
    <property type="project" value="TreeGrafter"/>
</dbReference>
<dbReference type="PANTHER" id="PTHR13462">
    <property type="entry name" value="CALCIUM UNIPORTER PROTEIN, MITOCHONDRIAL"/>
    <property type="match status" value="1"/>
</dbReference>
<proteinExistence type="inferred from homology"/>
<dbReference type="GO" id="GO:0005262">
    <property type="term" value="F:calcium channel activity"/>
    <property type="evidence" value="ECO:0007669"/>
    <property type="project" value="TreeGrafter"/>
</dbReference>
<dbReference type="PANTHER" id="PTHR13462:SF31">
    <property type="entry name" value="CALCIUM UNIPORTER PROTEIN 1, MITOCHONDRIAL"/>
    <property type="match status" value="1"/>
</dbReference>
<evidence type="ECO:0000256" key="7">
    <source>
        <dbReference type="ARBA" id="ARBA00022989"/>
    </source>
</evidence>
<gene>
    <name evidence="13" type="ORF">SAY86_002538</name>
</gene>
<evidence type="ECO:0000256" key="9">
    <source>
        <dbReference type="ARBA" id="ARBA00023136"/>
    </source>
</evidence>
<accession>A0AAN7LKE3</accession>
<keyword evidence="14" id="KW-1185">Reference proteome</keyword>
<dbReference type="AlphaFoldDB" id="A0AAN7LKE3"/>
<evidence type="ECO:0000256" key="8">
    <source>
        <dbReference type="ARBA" id="ARBA00023065"/>
    </source>
</evidence>
<evidence type="ECO:0000256" key="10">
    <source>
        <dbReference type="SAM" id="MobiDB-lite"/>
    </source>
</evidence>
<reference evidence="13 14" key="1">
    <citation type="journal article" date="2023" name="Hortic Res">
        <title>Pangenome of water caltrop reveals structural variations and asymmetric subgenome divergence after allopolyploidization.</title>
        <authorList>
            <person name="Zhang X."/>
            <person name="Chen Y."/>
            <person name="Wang L."/>
            <person name="Yuan Y."/>
            <person name="Fang M."/>
            <person name="Shi L."/>
            <person name="Lu R."/>
            <person name="Comes H.P."/>
            <person name="Ma Y."/>
            <person name="Chen Y."/>
            <person name="Huang G."/>
            <person name="Zhou Y."/>
            <person name="Zheng Z."/>
            <person name="Qiu Y."/>
        </authorList>
    </citation>
    <scope>NUCLEOTIDE SEQUENCE [LARGE SCALE GENOMIC DNA]</scope>
    <source>
        <strain evidence="13">F231</strain>
    </source>
</reference>
<keyword evidence="4" id="KW-0109">Calcium transport</keyword>
<keyword evidence="9 11" id="KW-0472">Membrane</keyword>
<keyword evidence="6" id="KW-0106">Calcium</keyword>
<evidence type="ECO:0000313" key="14">
    <source>
        <dbReference type="Proteomes" id="UP001346149"/>
    </source>
</evidence>
<evidence type="ECO:0000259" key="12">
    <source>
        <dbReference type="Pfam" id="PF04678"/>
    </source>
</evidence>
<dbReference type="Proteomes" id="UP001346149">
    <property type="component" value="Unassembled WGS sequence"/>
</dbReference>
<keyword evidence="3" id="KW-0813">Transport</keyword>
<dbReference type="InterPro" id="IPR039055">
    <property type="entry name" value="MCU_fam"/>
</dbReference>
<evidence type="ECO:0000256" key="1">
    <source>
        <dbReference type="ARBA" id="ARBA00004141"/>
    </source>
</evidence>
<keyword evidence="8" id="KW-0406">Ion transport</keyword>
<name>A0AAN7LKE3_TRANT</name>
<sequence>MMTLKKTLAQRLFGVSGISRRVVTGGCRGGSHARSDASWSRRSIENDPGQNAPFHRFLHRIPWLMPELRPIPPGDGLMERLVDRHLPTGRVNMDGMIPSPPPDGARGDESPMLTAQDARKLSRAAQMEAATARLREVREICIPYPEFVRVCGEGCPDPGQGAEIAKLIDESGYVVVFGDIVLLQPDMVVEAMVGLMPAADDRRRKELEELERQKTAIDRQAEAQVRRELSAGLGFVVAQTAAFMRLTFWELSWDVMEPICFYVTSFYFMLGYVFFLRTSREPSFEGFFQSRFLVKQKRLIRSHGFDTERYEQLRDDFHHDETSIRG</sequence>
<dbReference type="GO" id="GO:0051560">
    <property type="term" value="P:mitochondrial calcium ion homeostasis"/>
    <property type="evidence" value="ECO:0007669"/>
    <property type="project" value="InterPro"/>
</dbReference>
<feature type="domain" description="Calcium uniporter protein C-terminal" evidence="12">
    <location>
        <begin position="160"/>
        <end position="313"/>
    </location>
</feature>
<dbReference type="EMBL" id="JAXQNO010000013">
    <property type="protein sequence ID" value="KAK4785849.1"/>
    <property type="molecule type" value="Genomic_DNA"/>
</dbReference>
<evidence type="ECO:0000256" key="5">
    <source>
        <dbReference type="ARBA" id="ARBA00022692"/>
    </source>
</evidence>
<evidence type="ECO:0000313" key="13">
    <source>
        <dbReference type="EMBL" id="KAK4785849.1"/>
    </source>
</evidence>
<evidence type="ECO:0000256" key="2">
    <source>
        <dbReference type="ARBA" id="ARBA00005653"/>
    </source>
</evidence>
<feature type="transmembrane region" description="Helical" evidence="11">
    <location>
        <begin position="255"/>
        <end position="275"/>
    </location>
</feature>
<evidence type="ECO:0000256" key="3">
    <source>
        <dbReference type="ARBA" id="ARBA00022448"/>
    </source>
</evidence>
<evidence type="ECO:0000256" key="11">
    <source>
        <dbReference type="SAM" id="Phobius"/>
    </source>
</evidence>
<dbReference type="GO" id="GO:1990246">
    <property type="term" value="C:uniplex complex"/>
    <property type="evidence" value="ECO:0007669"/>
    <property type="project" value="TreeGrafter"/>
</dbReference>
<keyword evidence="7 11" id="KW-1133">Transmembrane helix</keyword>
<evidence type="ECO:0000256" key="4">
    <source>
        <dbReference type="ARBA" id="ARBA00022568"/>
    </source>
</evidence>
<dbReference type="Pfam" id="PF04678">
    <property type="entry name" value="MCU"/>
    <property type="match status" value="1"/>
</dbReference>